<dbReference type="PANTHER" id="PTHR43657">
    <property type="entry name" value="TRYPTOPHAN RNA-BINDING ATTENUATOR PROTEIN-LIKE PROTEIN"/>
    <property type="match status" value="1"/>
</dbReference>
<dbReference type="InterPro" id="IPR002838">
    <property type="entry name" value="AIM24"/>
</dbReference>
<dbReference type="NCBIfam" id="TIGR00266">
    <property type="entry name" value="TIGR00266 family protein"/>
    <property type="match status" value="1"/>
</dbReference>
<dbReference type="PANTHER" id="PTHR43657:SF1">
    <property type="entry name" value="ALTERED INHERITANCE OF MITOCHONDRIA PROTEIN 24, MITOCHONDRIAL"/>
    <property type="match status" value="1"/>
</dbReference>
<dbReference type="RefSeq" id="WP_018592697.1">
    <property type="nucleotide sequence ID" value="NZ_CP117523.1"/>
</dbReference>
<evidence type="ECO:0000313" key="1">
    <source>
        <dbReference type="EMBL" id="WWD84051.1"/>
    </source>
</evidence>
<reference evidence="1 2" key="1">
    <citation type="journal article" date="2023" name="PLoS ONE">
        <title>Genome-based metabolic and phylogenomic analysis of three Terrisporobacter species.</title>
        <authorList>
            <person name="Boer T."/>
            <person name="Bengelsdorf F.R."/>
            <person name="Bomeke M."/>
            <person name="Daniel R."/>
            <person name="Poehlein A."/>
        </authorList>
    </citation>
    <scope>NUCLEOTIDE SEQUENCE [LARGE SCALE GENOMIC DNA]</scope>
    <source>
        <strain evidence="1 2">DSM 1288</strain>
    </source>
</reference>
<organism evidence="1 2">
    <name type="scientific">Terrisporobacter glycolicus ATCC 14880 = DSM 1288</name>
    <dbReference type="NCBI Taxonomy" id="1121315"/>
    <lineage>
        <taxon>Bacteria</taxon>
        <taxon>Bacillati</taxon>
        <taxon>Bacillota</taxon>
        <taxon>Clostridia</taxon>
        <taxon>Peptostreptococcales</taxon>
        <taxon>Peptostreptococcaceae</taxon>
        <taxon>Terrisporobacter</taxon>
    </lineage>
</organism>
<gene>
    <name evidence="1" type="ORF">TEGL_24730</name>
</gene>
<name>A0ABZ2EX31_9FIRM</name>
<evidence type="ECO:0008006" key="3">
    <source>
        <dbReference type="Google" id="ProtNLM"/>
    </source>
</evidence>
<dbReference type="SUPFAM" id="SSF51219">
    <property type="entry name" value="TRAP-like"/>
    <property type="match status" value="1"/>
</dbReference>
<proteinExistence type="predicted"/>
<dbReference type="Gene3D" id="3.60.160.10">
    <property type="entry name" value="Mitochondrial biogenesis AIM24"/>
    <property type="match status" value="1"/>
</dbReference>
<dbReference type="Proteomes" id="UP001348492">
    <property type="component" value="Chromosome"/>
</dbReference>
<dbReference type="Pfam" id="PF01987">
    <property type="entry name" value="AIM24"/>
    <property type="match status" value="1"/>
</dbReference>
<evidence type="ECO:0000313" key="2">
    <source>
        <dbReference type="Proteomes" id="UP001348492"/>
    </source>
</evidence>
<sequence>MNYVIVGKVVPSVEVSLSKGESMFTQSGGMFYQSEGIKMDTNTKGGLLKGIGRMFAGESMFMATYTAMQDAKIAFASTVPGSIIPINVSEGCFTIQKGAFLAAESSVELKTIFNKKMGTGFFGGEGFILQELRGRGTAFLEIDGDAIEMNLAPGEVVKIDTGNLVGFEDTVKYEVEMVKGLGNVFFGGEGLFLTKLTGPGQVVLQTMNMNEFALRVGSFIPTSSN</sequence>
<keyword evidence="2" id="KW-1185">Reference proteome</keyword>
<protein>
    <recommendedName>
        <fullName evidence="3">TIGR00266 family protein</fullName>
    </recommendedName>
</protein>
<dbReference type="InterPro" id="IPR016031">
    <property type="entry name" value="Trp_RNA-bd_attenuator-like_dom"/>
</dbReference>
<accession>A0ABZ2EX31</accession>
<dbReference type="EMBL" id="CP117523">
    <property type="protein sequence ID" value="WWD84051.1"/>
    <property type="molecule type" value="Genomic_DNA"/>
</dbReference>
<dbReference type="InterPro" id="IPR036983">
    <property type="entry name" value="AIM24_sf"/>
</dbReference>